<dbReference type="InterPro" id="IPR036396">
    <property type="entry name" value="Cyt_P450_sf"/>
</dbReference>
<organism evidence="10 11">
    <name type="scientific">Amycolatopsis regifaucium</name>
    <dbReference type="NCBI Taxonomy" id="546365"/>
    <lineage>
        <taxon>Bacteria</taxon>
        <taxon>Bacillati</taxon>
        <taxon>Actinomycetota</taxon>
        <taxon>Actinomycetes</taxon>
        <taxon>Pseudonocardiales</taxon>
        <taxon>Pseudonocardiaceae</taxon>
        <taxon>Amycolatopsis</taxon>
    </lineage>
</organism>
<dbReference type="GO" id="GO:0004497">
    <property type="term" value="F:monooxygenase activity"/>
    <property type="evidence" value="ECO:0007669"/>
    <property type="project" value="UniProtKB-KW"/>
</dbReference>
<comment type="caution">
    <text evidence="10">The sequence shown here is derived from an EMBL/GenBank/DDBJ whole genome shotgun (WGS) entry which is preliminary data.</text>
</comment>
<dbReference type="RefSeq" id="WP_061989788.1">
    <property type="nucleotide sequence ID" value="NZ_FOPQ01000004.1"/>
</dbReference>
<keyword evidence="7 9" id="KW-0503">Monooxygenase</keyword>
<dbReference type="PANTHER" id="PTHR46696">
    <property type="entry name" value="P450, PUTATIVE (EUROFUNG)-RELATED"/>
    <property type="match status" value="1"/>
</dbReference>
<comment type="function">
    <text evidence="8">Involved in the coupling of aromatic side chains of the heptapeptide of vancomycin.</text>
</comment>
<dbReference type="FunFam" id="1.10.630.10:FF:000018">
    <property type="entry name" value="Cytochrome P450 monooxygenase"/>
    <property type="match status" value="1"/>
</dbReference>
<dbReference type="GO" id="GO:0020037">
    <property type="term" value="F:heme binding"/>
    <property type="evidence" value="ECO:0007669"/>
    <property type="project" value="InterPro"/>
</dbReference>
<comment type="pathway">
    <text evidence="1">Antibiotic biosynthesis; vancomycin biosynthesis.</text>
</comment>
<evidence type="ECO:0000256" key="6">
    <source>
        <dbReference type="ARBA" id="ARBA00023004"/>
    </source>
</evidence>
<keyword evidence="6 9" id="KW-0408">Iron</keyword>
<dbReference type="InterPro" id="IPR001128">
    <property type="entry name" value="Cyt_P450"/>
</dbReference>
<dbReference type="Gene3D" id="1.10.630.10">
    <property type="entry name" value="Cytochrome P450"/>
    <property type="match status" value="1"/>
</dbReference>
<dbReference type="PROSITE" id="PS00086">
    <property type="entry name" value="CYTOCHROME_P450"/>
    <property type="match status" value="1"/>
</dbReference>
<dbReference type="Pfam" id="PF00067">
    <property type="entry name" value="p450"/>
    <property type="match status" value="1"/>
</dbReference>
<evidence type="ECO:0000256" key="2">
    <source>
        <dbReference type="ARBA" id="ARBA00010617"/>
    </source>
</evidence>
<sequence>MDDLSTARTVQERRCPVGTSLHSKLRTPDFAANPFDLLGELRESGPVHRCEPPGAAPIWLITRHAEGAAALTDPRLVKDPTAVGLPAGWQPGTETSQLWSKDLASNDPPNHTRLRKLVARPFTKRRVEAMRPGIEKAARELRENMVRHETFDLVTEFAGGLTTATICDLLGIPAADRDTFQGWADTFFTVTVPGQADNDLFVSITKYFARLIARKRDDPQDDLLSALIKDTGDDKLDGHELISMASSLLLTGHEPAVRLIGNILFSLLRRPDLVRELREDPSLIPATIREIIRFDSPALTSLVRFAAEDIEMGDVVIRRGDAVLVSLLSANRDAAKFEQADEFLPARDTAGHLGFGLGIHFCIGAQLAQLEAEVAVRELLPLLPELSLAVPESELPYHPGLQMYGVQSLPVRLRRT</sequence>
<dbReference type="Proteomes" id="UP000076321">
    <property type="component" value="Unassembled WGS sequence"/>
</dbReference>
<dbReference type="EMBL" id="LQCI01000002">
    <property type="protein sequence ID" value="KZB88002.1"/>
    <property type="molecule type" value="Genomic_DNA"/>
</dbReference>
<dbReference type="AlphaFoldDB" id="A0A154MUP8"/>
<evidence type="ECO:0000256" key="7">
    <source>
        <dbReference type="ARBA" id="ARBA00023033"/>
    </source>
</evidence>
<evidence type="ECO:0000256" key="5">
    <source>
        <dbReference type="ARBA" id="ARBA00023002"/>
    </source>
</evidence>
<dbReference type="PRINTS" id="PR00359">
    <property type="entry name" value="BP450"/>
</dbReference>
<evidence type="ECO:0000313" key="11">
    <source>
        <dbReference type="Proteomes" id="UP000076321"/>
    </source>
</evidence>
<keyword evidence="3 9" id="KW-0349">Heme</keyword>
<accession>A0A154MUP8</accession>
<keyword evidence="5 9" id="KW-0560">Oxidoreductase</keyword>
<keyword evidence="4 9" id="KW-0479">Metal-binding</keyword>
<evidence type="ECO:0000256" key="4">
    <source>
        <dbReference type="ARBA" id="ARBA00022723"/>
    </source>
</evidence>
<name>A0A154MUP8_9PSEU</name>
<dbReference type="GO" id="GO:0016705">
    <property type="term" value="F:oxidoreductase activity, acting on paired donors, with incorporation or reduction of molecular oxygen"/>
    <property type="evidence" value="ECO:0007669"/>
    <property type="project" value="InterPro"/>
</dbReference>
<dbReference type="CDD" id="cd11029">
    <property type="entry name" value="CYP107-like"/>
    <property type="match status" value="1"/>
</dbReference>
<evidence type="ECO:0000256" key="8">
    <source>
        <dbReference type="ARBA" id="ARBA00055433"/>
    </source>
</evidence>
<dbReference type="OrthoDB" id="3954205at2"/>
<protein>
    <recommendedName>
        <fullName evidence="12">Cytochrome P450</fullName>
    </recommendedName>
</protein>
<dbReference type="InterPro" id="IPR017972">
    <property type="entry name" value="Cyt_P450_CS"/>
</dbReference>
<dbReference type="PANTHER" id="PTHR46696:SF1">
    <property type="entry name" value="CYTOCHROME P450 YJIB-RELATED"/>
    <property type="match status" value="1"/>
</dbReference>
<evidence type="ECO:0008006" key="12">
    <source>
        <dbReference type="Google" id="ProtNLM"/>
    </source>
</evidence>
<dbReference type="SUPFAM" id="SSF48264">
    <property type="entry name" value="Cytochrome P450"/>
    <property type="match status" value="1"/>
</dbReference>
<evidence type="ECO:0000256" key="3">
    <source>
        <dbReference type="ARBA" id="ARBA00022617"/>
    </source>
</evidence>
<dbReference type="GO" id="GO:0005506">
    <property type="term" value="F:iron ion binding"/>
    <property type="evidence" value="ECO:0007669"/>
    <property type="project" value="InterPro"/>
</dbReference>
<dbReference type="InterPro" id="IPR002397">
    <property type="entry name" value="Cyt_P450_B"/>
</dbReference>
<evidence type="ECO:0000256" key="1">
    <source>
        <dbReference type="ARBA" id="ARBA00004660"/>
    </source>
</evidence>
<gene>
    <name evidence="10" type="ORF">AVL48_18625</name>
</gene>
<evidence type="ECO:0000256" key="9">
    <source>
        <dbReference type="RuleBase" id="RU000461"/>
    </source>
</evidence>
<evidence type="ECO:0000313" key="10">
    <source>
        <dbReference type="EMBL" id="KZB88002.1"/>
    </source>
</evidence>
<reference evidence="10 11" key="1">
    <citation type="submission" date="2015-12" db="EMBL/GenBank/DDBJ databases">
        <title>Amycolatopsis regifaucium genome sequencing and assembly.</title>
        <authorList>
            <person name="Mayilraj S."/>
        </authorList>
    </citation>
    <scope>NUCLEOTIDE SEQUENCE [LARGE SCALE GENOMIC DNA]</scope>
    <source>
        <strain evidence="10 11">GY080</strain>
    </source>
</reference>
<comment type="similarity">
    <text evidence="2 9">Belongs to the cytochrome P450 family.</text>
</comment>
<proteinExistence type="inferred from homology"/>